<dbReference type="EMBL" id="REFR01000012">
    <property type="protein sequence ID" value="RMB04777.1"/>
    <property type="molecule type" value="Genomic_DNA"/>
</dbReference>
<proteinExistence type="predicted"/>
<evidence type="ECO:0000313" key="1">
    <source>
        <dbReference type="EMBL" id="RMB04777.1"/>
    </source>
</evidence>
<comment type="caution">
    <text evidence="1">The sequence shown here is derived from an EMBL/GenBank/DDBJ whole genome shotgun (WGS) entry which is preliminary data.</text>
</comment>
<reference evidence="1 2" key="1">
    <citation type="submission" date="2018-10" db="EMBL/GenBank/DDBJ databases">
        <title>Genomic Encyclopedia of Archaeal and Bacterial Type Strains, Phase II (KMG-II): from individual species to whole genera.</title>
        <authorList>
            <person name="Goeker M."/>
        </authorList>
    </citation>
    <scope>NUCLEOTIDE SEQUENCE [LARGE SCALE GENOMIC DNA]</scope>
    <source>
        <strain evidence="1 2">DSM 25217</strain>
    </source>
</reference>
<dbReference type="InParanoid" id="A0A3M0C7U2"/>
<keyword evidence="2" id="KW-1185">Reference proteome</keyword>
<evidence type="ECO:0000313" key="2">
    <source>
        <dbReference type="Proteomes" id="UP000271227"/>
    </source>
</evidence>
<dbReference type="RefSeq" id="WP_121939047.1">
    <property type="nucleotide sequence ID" value="NZ_REFR01000012.1"/>
</dbReference>
<dbReference type="AlphaFoldDB" id="A0A3M0C7U2"/>
<gene>
    <name evidence="1" type="ORF">BXY39_2341</name>
</gene>
<dbReference type="Proteomes" id="UP000271227">
    <property type="component" value="Unassembled WGS sequence"/>
</dbReference>
<protein>
    <submittedName>
        <fullName evidence="1">Uncharacterized protein</fullName>
    </submittedName>
</protein>
<organism evidence="1 2">
    <name type="scientific">Eilatimonas milleporae</name>
    <dbReference type="NCBI Taxonomy" id="911205"/>
    <lineage>
        <taxon>Bacteria</taxon>
        <taxon>Pseudomonadati</taxon>
        <taxon>Pseudomonadota</taxon>
        <taxon>Alphaproteobacteria</taxon>
        <taxon>Kordiimonadales</taxon>
        <taxon>Kordiimonadaceae</taxon>
        <taxon>Eilatimonas</taxon>
    </lineage>
</organism>
<sequence>MLNILFWGPQCTALWAEEIIIPAFEALPKDAWSVRYCLPKKSENLTGVTGEDLRRIKIGFPRADVSLIEGLPFSVFHQGAGHDVVDGLTRFFGDYRPDIVVVRTEGHVYLRKIFPAACILTAGEAVNMPWLGYWSFQLTRQENFWGSAFIERYWRDILVKSRPSPEALDNFRGFRTSGGLDPEAAEKLHRSFERLRQAFSRIYLFPADFTREDGRYLNYTIAGQRFSNNADALHYLLDASGADTAFLVVTHPGDGGGAQPSPIYTLFQGNPRVLTREKAALPEAAFQTGVLAGLVDGLIVRNSKAYWHALFHEKAILCLGPQAISFATDTTLFEPFADAAGPKVSATDAGKLLYWHATRQRLNKRCPEKLDHILQRFLRFDRSDTPGDMPADFYEWSNDDGYARDFARRNPRLV</sequence>
<name>A0A3M0C7U2_9PROT</name>
<accession>A0A3M0C7U2</accession>